<dbReference type="Gene3D" id="3.40.630.10">
    <property type="entry name" value="Zn peptidases"/>
    <property type="match status" value="1"/>
</dbReference>
<dbReference type="PANTHER" id="PTHR12147">
    <property type="entry name" value="METALLOPEPTIDASE M28 FAMILY MEMBER"/>
    <property type="match status" value="1"/>
</dbReference>
<keyword evidence="12" id="KW-1185">Reference proteome</keyword>
<keyword evidence="5 9" id="KW-0732">Signal</keyword>
<evidence type="ECO:0000313" key="11">
    <source>
        <dbReference type="EMBL" id="TFK25143.1"/>
    </source>
</evidence>
<feature type="domain" description="Peptidase M28" evidence="10">
    <location>
        <begin position="170"/>
        <end position="374"/>
    </location>
</feature>
<dbReference type="GO" id="GO:0008235">
    <property type="term" value="F:metalloexopeptidase activity"/>
    <property type="evidence" value="ECO:0007669"/>
    <property type="project" value="InterPro"/>
</dbReference>
<comment type="cofactor">
    <cofactor evidence="1">
        <name>Zn(2+)</name>
        <dbReference type="ChEBI" id="CHEBI:29105"/>
    </cofactor>
</comment>
<dbReference type="InterPro" id="IPR007484">
    <property type="entry name" value="Peptidase_M28"/>
</dbReference>
<dbReference type="AlphaFoldDB" id="A0A5C3KZ69"/>
<evidence type="ECO:0000256" key="9">
    <source>
        <dbReference type="RuleBase" id="RU361240"/>
    </source>
</evidence>
<evidence type="ECO:0000256" key="6">
    <source>
        <dbReference type="ARBA" id="ARBA00022801"/>
    </source>
</evidence>
<keyword evidence="4 9" id="KW-0479">Metal-binding</keyword>
<dbReference type="SUPFAM" id="SSF53187">
    <property type="entry name" value="Zn-dependent exopeptidases"/>
    <property type="match status" value="1"/>
</dbReference>
<proteinExistence type="inferred from homology"/>
<feature type="chain" id="PRO_5023158860" description="Peptide hydrolase" evidence="9">
    <location>
        <begin position="23"/>
        <end position="381"/>
    </location>
</feature>
<reference evidence="11 12" key="1">
    <citation type="journal article" date="2019" name="Nat. Ecol. Evol.">
        <title>Megaphylogeny resolves global patterns of mushroom evolution.</title>
        <authorList>
            <person name="Varga T."/>
            <person name="Krizsan K."/>
            <person name="Foldi C."/>
            <person name="Dima B."/>
            <person name="Sanchez-Garcia M."/>
            <person name="Sanchez-Ramirez S."/>
            <person name="Szollosi G.J."/>
            <person name="Szarkandi J.G."/>
            <person name="Papp V."/>
            <person name="Albert L."/>
            <person name="Andreopoulos W."/>
            <person name="Angelini C."/>
            <person name="Antonin V."/>
            <person name="Barry K.W."/>
            <person name="Bougher N.L."/>
            <person name="Buchanan P."/>
            <person name="Buyck B."/>
            <person name="Bense V."/>
            <person name="Catcheside P."/>
            <person name="Chovatia M."/>
            <person name="Cooper J."/>
            <person name="Damon W."/>
            <person name="Desjardin D."/>
            <person name="Finy P."/>
            <person name="Geml J."/>
            <person name="Haridas S."/>
            <person name="Hughes K."/>
            <person name="Justo A."/>
            <person name="Karasinski D."/>
            <person name="Kautmanova I."/>
            <person name="Kiss B."/>
            <person name="Kocsube S."/>
            <person name="Kotiranta H."/>
            <person name="LaButti K.M."/>
            <person name="Lechner B.E."/>
            <person name="Liimatainen K."/>
            <person name="Lipzen A."/>
            <person name="Lukacs Z."/>
            <person name="Mihaltcheva S."/>
            <person name="Morgado L.N."/>
            <person name="Niskanen T."/>
            <person name="Noordeloos M.E."/>
            <person name="Ohm R.A."/>
            <person name="Ortiz-Santana B."/>
            <person name="Ovrebo C."/>
            <person name="Racz N."/>
            <person name="Riley R."/>
            <person name="Savchenko A."/>
            <person name="Shiryaev A."/>
            <person name="Soop K."/>
            <person name="Spirin V."/>
            <person name="Szebenyi C."/>
            <person name="Tomsovsky M."/>
            <person name="Tulloss R.E."/>
            <person name="Uehling J."/>
            <person name="Grigoriev I.V."/>
            <person name="Vagvolgyi C."/>
            <person name="Papp T."/>
            <person name="Martin F.M."/>
            <person name="Miettinen O."/>
            <person name="Hibbett D.S."/>
            <person name="Nagy L.G."/>
        </authorList>
    </citation>
    <scope>NUCLEOTIDE SEQUENCE [LARGE SCALE GENOMIC DNA]</scope>
    <source>
        <strain evidence="11 12">CBS 121175</strain>
    </source>
</reference>
<dbReference type="InterPro" id="IPR045175">
    <property type="entry name" value="M28_fam"/>
</dbReference>
<keyword evidence="7 9" id="KW-0862">Zinc</keyword>
<dbReference type="PANTHER" id="PTHR12147:SF56">
    <property type="entry name" value="AMINOPEPTIDASE YDR415C-RELATED"/>
    <property type="match status" value="1"/>
</dbReference>
<dbReference type="EMBL" id="ML210190">
    <property type="protein sequence ID" value="TFK25143.1"/>
    <property type="molecule type" value="Genomic_DNA"/>
</dbReference>
<evidence type="ECO:0000256" key="4">
    <source>
        <dbReference type="ARBA" id="ARBA00022723"/>
    </source>
</evidence>
<accession>A0A5C3KZ69</accession>
<comment type="similarity">
    <text evidence="8">Belongs to the peptidase M28 family. M28E subfamily.</text>
</comment>
<evidence type="ECO:0000256" key="3">
    <source>
        <dbReference type="ARBA" id="ARBA00022670"/>
    </source>
</evidence>
<evidence type="ECO:0000313" key="12">
    <source>
        <dbReference type="Proteomes" id="UP000307440"/>
    </source>
</evidence>
<evidence type="ECO:0000256" key="2">
    <source>
        <dbReference type="ARBA" id="ARBA00022438"/>
    </source>
</evidence>
<sequence length="381" mass="41489">MMFRQLLAFVALVVASVNGAISREELESHSSKGLRLISLEEGADPVWVTEEEKLKLMIDDTNFFDVTEFYSPEEEAIKETSRRIPTESSVRYNPVARRATIPELLAQVSQSQSQAYMTQLTSYHTRYYRTETGAASARWIRDTAAALATRFPASGASAALFTNSFVQSSVIAKIPGSNPSAPRVILGAHLDTINNGNPTGGRAPGADDDGSGCVNLLEAFRVLVTAGYKPTATVEFHWYGGEEAGLLGSQAIARSYKSSNVPVKAMINFDMTATLKSGARQIISLIPDYTNAALNQVIGRVVDTYLSVPWVLGDRCNYACSDHAAWHNQGFPAAYAFESLDKDMSTVFHTTSDTATVTGFSWNHLLQFTRLAIAAAYELSV</sequence>
<keyword evidence="3 9" id="KW-0645">Protease</keyword>
<evidence type="ECO:0000256" key="5">
    <source>
        <dbReference type="ARBA" id="ARBA00022729"/>
    </source>
</evidence>
<organism evidence="11 12">
    <name type="scientific">Coprinopsis marcescibilis</name>
    <name type="common">Agaric fungus</name>
    <name type="synonym">Psathyrella marcescibilis</name>
    <dbReference type="NCBI Taxonomy" id="230819"/>
    <lineage>
        <taxon>Eukaryota</taxon>
        <taxon>Fungi</taxon>
        <taxon>Dikarya</taxon>
        <taxon>Basidiomycota</taxon>
        <taxon>Agaricomycotina</taxon>
        <taxon>Agaricomycetes</taxon>
        <taxon>Agaricomycetidae</taxon>
        <taxon>Agaricales</taxon>
        <taxon>Agaricineae</taxon>
        <taxon>Psathyrellaceae</taxon>
        <taxon>Coprinopsis</taxon>
    </lineage>
</organism>
<dbReference type="GO" id="GO:0006508">
    <property type="term" value="P:proteolysis"/>
    <property type="evidence" value="ECO:0007669"/>
    <property type="project" value="UniProtKB-KW"/>
</dbReference>
<feature type="signal peptide" evidence="9">
    <location>
        <begin position="1"/>
        <end position="22"/>
    </location>
</feature>
<dbReference type="GO" id="GO:0004177">
    <property type="term" value="F:aminopeptidase activity"/>
    <property type="evidence" value="ECO:0007669"/>
    <property type="project" value="UniProtKB-KW"/>
</dbReference>
<dbReference type="Pfam" id="PF04389">
    <property type="entry name" value="Peptidase_M28"/>
    <property type="match status" value="1"/>
</dbReference>
<evidence type="ECO:0000259" key="10">
    <source>
        <dbReference type="Pfam" id="PF04389"/>
    </source>
</evidence>
<keyword evidence="6 9" id="KW-0378">Hydrolase</keyword>
<dbReference type="STRING" id="230819.A0A5C3KZ69"/>
<evidence type="ECO:0000256" key="8">
    <source>
        <dbReference type="ARBA" id="ARBA00043962"/>
    </source>
</evidence>
<protein>
    <recommendedName>
        <fullName evidence="9">Peptide hydrolase</fullName>
        <ecNumber evidence="9">3.4.-.-</ecNumber>
    </recommendedName>
</protein>
<dbReference type="Proteomes" id="UP000307440">
    <property type="component" value="Unassembled WGS sequence"/>
</dbReference>
<dbReference type="EC" id="3.4.-.-" evidence="9"/>
<dbReference type="CDD" id="cd03879">
    <property type="entry name" value="M28_AAP"/>
    <property type="match status" value="1"/>
</dbReference>
<dbReference type="OrthoDB" id="2214at2759"/>
<evidence type="ECO:0000256" key="7">
    <source>
        <dbReference type="ARBA" id="ARBA00022833"/>
    </source>
</evidence>
<name>A0A5C3KZ69_COPMA</name>
<keyword evidence="2 11" id="KW-0031">Aminopeptidase</keyword>
<dbReference type="GO" id="GO:0046872">
    <property type="term" value="F:metal ion binding"/>
    <property type="evidence" value="ECO:0007669"/>
    <property type="project" value="UniProtKB-KW"/>
</dbReference>
<evidence type="ECO:0000256" key="1">
    <source>
        <dbReference type="ARBA" id="ARBA00001947"/>
    </source>
</evidence>
<gene>
    <name evidence="11" type="ORF">FA15DRAFT_694026</name>
</gene>